<dbReference type="RefSeq" id="WP_344843685.1">
    <property type="nucleotide sequence ID" value="NZ_BAABDF010000003.1"/>
</dbReference>
<dbReference type="PRINTS" id="PR00313">
    <property type="entry name" value="CABNDNGRPT"/>
</dbReference>
<comment type="subcellular location">
    <subcellularLocation>
        <location evidence="1">Secreted</location>
    </subcellularLocation>
</comment>
<evidence type="ECO:0000256" key="1">
    <source>
        <dbReference type="ARBA" id="ARBA00004613"/>
    </source>
</evidence>
<keyword evidence="2" id="KW-0964">Secreted</keyword>
<evidence type="ECO:0008006" key="6">
    <source>
        <dbReference type="Google" id="ProtNLM"/>
    </source>
</evidence>
<dbReference type="InterPro" id="IPR001343">
    <property type="entry name" value="Hemolysn_Ca-bd"/>
</dbReference>
<dbReference type="PROSITE" id="PS00330">
    <property type="entry name" value="HEMOLYSIN_CALCIUM"/>
    <property type="match status" value="2"/>
</dbReference>
<sequence>MVSFLYGSKYGASDDILFEGISDLQTVEVNGVTYLYAVNTAHDLVASFSLSADFNTLTHINDRSVTSYNGDVSGMAIADLDGTLVLAPTGSTSLSFGFYVLRADGGIGGYHRTLDNAPAFTTLAFSETATGSSLAIGVLRDSDEIGVYRTDTGTSLTQIGSLPATGLADSTITTFTQGGQTYVALASRVDNSVTLYRLSDDGTLLRTSEYGANYQLGLNTPVDMQTVTIGDQTYLLVAGQESDSLTVLGIDADGAMNLVDHAIGSTATRLHQLTVMEQIEVKGHHFVIVGGGADGLTLLEVLPDGHLITHGSIADTNAMTLDNVSALVVTEANGQINVFVASETEVGVTRLTIPTDTLGTLVTGTQAGETLIGSALSDTIFGAGGGDNLLGLSGDDILVDGTGADSMTGGAGADRFVFNADGKTDTITDFSITQDRLDLSAFPLLRSVDQLNIIPTATGARVTYGDETIEIHSDTGYPILPDQLRARIDLPLSHITEGASAPGEVFTGTTGNDILTGSGAGDLFEAWDGDDILVGMGGADSYVGGAGHDTVDFSWSQRGVTIDLLAAQLNTGDAFASHFDGIEAFITSDLADEFYGDDDANHVNLGDGSDIAEGRGGDDYLNGGRNNDLLRGGDGNDTLLGGHGRDTLYGDAGDDVLDGGTKDDVLHGGDGNDTLHGGSDDDIMYGDAGNDTFTGSNGVDFYDGGTGRDTVDYSEESEFVDVDLADGQGTDGAALGETLISIENLIGTAFADHLSGSSAANELHGGAGNDYLSGMEGDDVIYGDDGDDWIIGGTGSNILDGGAGMDTVDYSSAALRITLNLFVPDSNFGAAAGDTFSSIENVIGTTFDDVIIGSDNDNFIFGGAGDDRLFGRDGDDRFEYSAGADYINGGSGSDSMSYASANGAVRVWLADPVRNAGEAAGDELYSIENLEGTDFDDRLLGTDGANIMIDGSGDDVVYGYAGKDTFMWSNGADYLHGGSGTDTMDYSKATERAVVYLDEPERNGGSASGDTLILIEDLIGSAFDDVLVGTAGNNTFYGGAGNDRLCGYGGADTFISSEGADTIYGGGGRDHLTFADANTGIIIRLLETDRNSGAASGYELYSIEDITGTSFDDLILGDDVSNAIVDGAGNDHICGYGGNDFFFHSDGYDSYYGGDGSDTMSFLTATEGVTIWLGDNSLNAGAAAQDLFYSIENIDGTNFDDVIVGSNAANTVTGGDGNDTISTLGGRDVIDSGAGNDRLAGGGGTNTLTGGAGNDTFVFERGRDTVMDFDPAMDDLVFASSWASGNHATDIDILRASATDTDAGLIIDLGSLGVITLVGVTGFSSIEASISFA</sequence>
<reference evidence="5" key="1">
    <citation type="journal article" date="2019" name="Int. J. Syst. Evol. Microbiol.">
        <title>The Global Catalogue of Microorganisms (GCM) 10K type strain sequencing project: providing services to taxonomists for standard genome sequencing and annotation.</title>
        <authorList>
            <consortium name="The Broad Institute Genomics Platform"/>
            <consortium name="The Broad Institute Genome Sequencing Center for Infectious Disease"/>
            <person name="Wu L."/>
            <person name="Ma J."/>
        </authorList>
    </citation>
    <scope>NUCLEOTIDE SEQUENCE [LARGE SCALE GENOMIC DNA]</scope>
    <source>
        <strain evidence="5">JCM 17190</strain>
    </source>
</reference>
<evidence type="ECO:0000256" key="2">
    <source>
        <dbReference type="ARBA" id="ARBA00022525"/>
    </source>
</evidence>
<organism evidence="4 5">
    <name type="scientific">Celeribacter arenosi</name>
    <dbReference type="NCBI Taxonomy" id="792649"/>
    <lineage>
        <taxon>Bacteria</taxon>
        <taxon>Pseudomonadati</taxon>
        <taxon>Pseudomonadota</taxon>
        <taxon>Alphaproteobacteria</taxon>
        <taxon>Rhodobacterales</taxon>
        <taxon>Roseobacteraceae</taxon>
        <taxon>Celeribacter</taxon>
    </lineage>
</organism>
<dbReference type="InterPro" id="IPR018511">
    <property type="entry name" value="Hemolysin-typ_Ca-bd_CS"/>
</dbReference>
<protein>
    <recommendedName>
        <fullName evidence="6">Ca2+-binding protein, RTX toxin-related</fullName>
    </recommendedName>
</protein>
<dbReference type="Proteomes" id="UP001399917">
    <property type="component" value="Unassembled WGS sequence"/>
</dbReference>
<dbReference type="EMBL" id="BAABDF010000003">
    <property type="protein sequence ID" value="GAA3859296.1"/>
    <property type="molecule type" value="Genomic_DNA"/>
</dbReference>
<evidence type="ECO:0000313" key="5">
    <source>
        <dbReference type="Proteomes" id="UP001399917"/>
    </source>
</evidence>
<name>A0ABP7JZA7_9RHOB</name>
<accession>A0ABP7JZA7</accession>
<keyword evidence="5" id="KW-1185">Reference proteome</keyword>
<comment type="caution">
    <text evidence="4">The sequence shown here is derived from an EMBL/GenBank/DDBJ whole genome shotgun (WGS) entry which is preliminary data.</text>
</comment>
<feature type="region of interest" description="Disordered" evidence="3">
    <location>
        <begin position="669"/>
        <end position="689"/>
    </location>
</feature>
<dbReference type="InterPro" id="IPR011049">
    <property type="entry name" value="Serralysin-like_metalloprot_C"/>
</dbReference>
<dbReference type="SUPFAM" id="SSF51120">
    <property type="entry name" value="beta-Roll"/>
    <property type="match status" value="7"/>
</dbReference>
<evidence type="ECO:0000256" key="3">
    <source>
        <dbReference type="SAM" id="MobiDB-lite"/>
    </source>
</evidence>
<dbReference type="PANTHER" id="PTHR38340">
    <property type="entry name" value="S-LAYER PROTEIN"/>
    <property type="match status" value="1"/>
</dbReference>
<dbReference type="InterPro" id="IPR050557">
    <property type="entry name" value="RTX_toxin/Mannuronan_C5-epim"/>
</dbReference>
<dbReference type="Gene3D" id="2.150.10.10">
    <property type="entry name" value="Serralysin-like metalloprotease, C-terminal"/>
    <property type="match status" value="8"/>
</dbReference>
<dbReference type="Pfam" id="PF00353">
    <property type="entry name" value="HemolysinCabind"/>
    <property type="match status" value="14"/>
</dbReference>
<dbReference type="PANTHER" id="PTHR38340:SF1">
    <property type="entry name" value="S-LAYER PROTEIN"/>
    <property type="match status" value="1"/>
</dbReference>
<gene>
    <name evidence="4" type="ORF">GCM10022404_07640</name>
</gene>
<proteinExistence type="predicted"/>
<evidence type="ECO:0000313" key="4">
    <source>
        <dbReference type="EMBL" id="GAA3859296.1"/>
    </source>
</evidence>
<dbReference type="SUPFAM" id="SSF101908">
    <property type="entry name" value="Putative isomerase YbhE"/>
    <property type="match status" value="1"/>
</dbReference>